<sequence length="384" mass="41254">MSVAIIGIGLWTPLGKNRESSWQSLLNHSPLDPAVTSIAGALSLPEDDLTLAETLPERIALRTAREAIEDSGLQPNSERWGAVIGTSKGPLDLYNLENEIAFPSLWPSAPLSRVVNEFSIEGPALCPVAACATGLDAVLRGVQLIEQGDCDYVIAGSVDASINPYVLHSYRRLGVLARKDLPATSACRPFDEERSGFVLGSGGAMFVLAREDLLDQSTAAPYGYWERGIRYNDAIGLTQLDPEANGLIRLLGDLLKQTGRKPEEIDLLNLHGTGTRANDLCEATAVSCIFGEISQQPWSTASKGAHGHALGAAGSIELGWLLLSMRDGLIPPIRNLEHLDSDCKIRPVQRETIEQPVELGVKLSLGFGGHLTACLIHRGKRSSI</sequence>
<dbReference type="CDD" id="cd00834">
    <property type="entry name" value="KAS_I_II"/>
    <property type="match status" value="1"/>
</dbReference>
<name>A0A5C5XJ91_9PLAN</name>
<dbReference type="PANTHER" id="PTHR11712:SF347">
    <property type="entry name" value="BETA KETOACYL-ACYL CARRIER PROTEIN SYNTHASE"/>
    <property type="match status" value="1"/>
</dbReference>
<dbReference type="EC" id="2.3.1.179" evidence="5"/>
<organism evidence="5 6">
    <name type="scientific">Rubinisphaera italica</name>
    <dbReference type="NCBI Taxonomy" id="2527969"/>
    <lineage>
        <taxon>Bacteria</taxon>
        <taxon>Pseudomonadati</taxon>
        <taxon>Planctomycetota</taxon>
        <taxon>Planctomycetia</taxon>
        <taxon>Planctomycetales</taxon>
        <taxon>Planctomycetaceae</taxon>
        <taxon>Rubinisphaera</taxon>
    </lineage>
</organism>
<keyword evidence="2 3" id="KW-0808">Transferase</keyword>
<keyword evidence="6" id="KW-1185">Reference proteome</keyword>
<dbReference type="Proteomes" id="UP000316095">
    <property type="component" value="Unassembled WGS sequence"/>
</dbReference>
<reference evidence="5 6" key="1">
    <citation type="submission" date="2019-02" db="EMBL/GenBank/DDBJ databases">
        <title>Deep-cultivation of Planctomycetes and their phenomic and genomic characterization uncovers novel biology.</title>
        <authorList>
            <person name="Wiegand S."/>
            <person name="Jogler M."/>
            <person name="Boedeker C."/>
            <person name="Pinto D."/>
            <person name="Vollmers J."/>
            <person name="Rivas-Marin E."/>
            <person name="Kohn T."/>
            <person name="Peeters S.H."/>
            <person name="Heuer A."/>
            <person name="Rast P."/>
            <person name="Oberbeckmann S."/>
            <person name="Bunk B."/>
            <person name="Jeske O."/>
            <person name="Meyerdierks A."/>
            <person name="Storesund J.E."/>
            <person name="Kallscheuer N."/>
            <person name="Luecker S."/>
            <person name="Lage O.M."/>
            <person name="Pohl T."/>
            <person name="Merkel B.J."/>
            <person name="Hornburger P."/>
            <person name="Mueller R.-W."/>
            <person name="Bruemmer F."/>
            <person name="Labrenz M."/>
            <person name="Spormann A.M."/>
            <person name="Op Den Camp H."/>
            <person name="Overmann J."/>
            <person name="Amann R."/>
            <person name="Jetten M.S.M."/>
            <person name="Mascher T."/>
            <person name="Medema M.H."/>
            <person name="Devos D.P."/>
            <person name="Kaster A.-K."/>
            <person name="Ovreas L."/>
            <person name="Rohde M."/>
            <person name="Galperin M.Y."/>
            <person name="Jogler C."/>
        </authorList>
    </citation>
    <scope>NUCLEOTIDE SEQUENCE [LARGE SCALE GENOMIC DNA]</scope>
    <source>
        <strain evidence="5 6">Pan54</strain>
    </source>
</reference>
<evidence type="ECO:0000256" key="1">
    <source>
        <dbReference type="ARBA" id="ARBA00008467"/>
    </source>
</evidence>
<accession>A0A5C5XJ91</accession>
<dbReference type="SMART" id="SM00825">
    <property type="entry name" value="PKS_KS"/>
    <property type="match status" value="1"/>
</dbReference>
<dbReference type="Pfam" id="PF02801">
    <property type="entry name" value="Ketoacyl-synt_C"/>
    <property type="match status" value="1"/>
</dbReference>
<dbReference type="RefSeq" id="WP_146504263.1">
    <property type="nucleotide sequence ID" value="NZ_SJPG01000001.1"/>
</dbReference>
<dbReference type="Pfam" id="PF00109">
    <property type="entry name" value="ketoacyl-synt"/>
    <property type="match status" value="1"/>
</dbReference>
<dbReference type="InterPro" id="IPR016039">
    <property type="entry name" value="Thiolase-like"/>
</dbReference>
<evidence type="ECO:0000259" key="4">
    <source>
        <dbReference type="PROSITE" id="PS52004"/>
    </source>
</evidence>
<proteinExistence type="inferred from homology"/>
<comment type="caution">
    <text evidence="5">The sequence shown here is derived from an EMBL/GenBank/DDBJ whole genome shotgun (WGS) entry which is preliminary data.</text>
</comment>
<comment type="similarity">
    <text evidence="1 3">Belongs to the thiolase-like superfamily. Beta-ketoacyl-ACP synthases family.</text>
</comment>
<dbReference type="InterPro" id="IPR014030">
    <property type="entry name" value="Ketoacyl_synth_N"/>
</dbReference>
<dbReference type="InterPro" id="IPR020841">
    <property type="entry name" value="PKS_Beta-ketoAc_synthase_dom"/>
</dbReference>
<dbReference type="InterPro" id="IPR014031">
    <property type="entry name" value="Ketoacyl_synth_C"/>
</dbReference>
<dbReference type="InterPro" id="IPR018201">
    <property type="entry name" value="Ketoacyl_synth_AS"/>
</dbReference>
<dbReference type="SUPFAM" id="SSF53901">
    <property type="entry name" value="Thiolase-like"/>
    <property type="match status" value="1"/>
</dbReference>
<dbReference type="Gene3D" id="3.40.47.10">
    <property type="match status" value="1"/>
</dbReference>
<dbReference type="GO" id="GO:0006633">
    <property type="term" value="P:fatty acid biosynthetic process"/>
    <property type="evidence" value="ECO:0007669"/>
    <property type="project" value="InterPro"/>
</dbReference>
<keyword evidence="5" id="KW-0012">Acyltransferase</keyword>
<dbReference type="AlphaFoldDB" id="A0A5C5XJ91"/>
<dbReference type="InterPro" id="IPR000794">
    <property type="entry name" value="Beta-ketoacyl_synthase"/>
</dbReference>
<dbReference type="PROSITE" id="PS52004">
    <property type="entry name" value="KS3_2"/>
    <property type="match status" value="1"/>
</dbReference>
<evidence type="ECO:0000256" key="3">
    <source>
        <dbReference type="RuleBase" id="RU003694"/>
    </source>
</evidence>
<evidence type="ECO:0000256" key="2">
    <source>
        <dbReference type="ARBA" id="ARBA00022679"/>
    </source>
</evidence>
<dbReference type="PANTHER" id="PTHR11712">
    <property type="entry name" value="POLYKETIDE SYNTHASE-RELATED"/>
    <property type="match status" value="1"/>
</dbReference>
<protein>
    <submittedName>
        <fullName evidence="5">3-oxoacyl-[acyl-carrier-protein] synthase 2</fullName>
        <ecNumber evidence="5">2.3.1.179</ecNumber>
    </submittedName>
</protein>
<gene>
    <name evidence="5" type="primary">fabF_5</name>
    <name evidence="5" type="ORF">Pan54_31450</name>
</gene>
<dbReference type="EMBL" id="SJPG01000001">
    <property type="protein sequence ID" value="TWT62403.1"/>
    <property type="molecule type" value="Genomic_DNA"/>
</dbReference>
<dbReference type="PROSITE" id="PS00606">
    <property type="entry name" value="KS3_1"/>
    <property type="match status" value="1"/>
</dbReference>
<evidence type="ECO:0000313" key="5">
    <source>
        <dbReference type="EMBL" id="TWT62403.1"/>
    </source>
</evidence>
<evidence type="ECO:0000313" key="6">
    <source>
        <dbReference type="Proteomes" id="UP000316095"/>
    </source>
</evidence>
<dbReference type="OrthoDB" id="292158at2"/>
<feature type="domain" description="Ketosynthase family 3 (KS3)" evidence="4">
    <location>
        <begin position="1"/>
        <end position="378"/>
    </location>
</feature>
<dbReference type="GO" id="GO:0004315">
    <property type="term" value="F:3-oxoacyl-[acyl-carrier-protein] synthase activity"/>
    <property type="evidence" value="ECO:0007669"/>
    <property type="project" value="UniProtKB-EC"/>
</dbReference>